<gene>
    <name evidence="2" type="ORF">A2592_00685</name>
</gene>
<dbReference type="InterPro" id="IPR038726">
    <property type="entry name" value="PDDEXK_AddAB-type"/>
</dbReference>
<dbReference type="InterPro" id="IPR011604">
    <property type="entry name" value="PDDEXK-like_dom_sf"/>
</dbReference>
<comment type="caution">
    <text evidence="2">The sequence shown here is derived from an EMBL/GenBank/DDBJ whole genome shotgun (WGS) entry which is preliminary data.</text>
</comment>
<proteinExistence type="predicted"/>
<name>A0A1F6FR41_9BACT</name>
<dbReference type="Pfam" id="PF12705">
    <property type="entry name" value="PDDEXK_1"/>
    <property type="match status" value="1"/>
</dbReference>
<dbReference type="Gene3D" id="3.90.320.10">
    <property type="match status" value="1"/>
</dbReference>
<protein>
    <recommendedName>
        <fullName evidence="1">PD-(D/E)XK endonuclease-like domain-containing protein</fullName>
    </recommendedName>
</protein>
<dbReference type="Proteomes" id="UP000179230">
    <property type="component" value="Unassembled WGS sequence"/>
</dbReference>
<evidence type="ECO:0000313" key="2">
    <source>
        <dbReference type="EMBL" id="OGG88316.1"/>
    </source>
</evidence>
<feature type="domain" description="PD-(D/E)XK endonuclease-like" evidence="1">
    <location>
        <begin position="94"/>
        <end position="248"/>
    </location>
</feature>
<dbReference type="EMBL" id="MFMT01000023">
    <property type="protein sequence ID" value="OGG88316.1"/>
    <property type="molecule type" value="Genomic_DNA"/>
</dbReference>
<accession>A0A1F6FR41</accession>
<organism evidence="2 3">
    <name type="scientific">Candidatus Kaiserbacteria bacterium RIFOXYD1_FULL_42_15</name>
    <dbReference type="NCBI Taxonomy" id="1798532"/>
    <lineage>
        <taxon>Bacteria</taxon>
        <taxon>Candidatus Kaiseribacteriota</taxon>
    </lineage>
</organism>
<evidence type="ECO:0000259" key="1">
    <source>
        <dbReference type="Pfam" id="PF12705"/>
    </source>
</evidence>
<evidence type="ECO:0000313" key="3">
    <source>
        <dbReference type="Proteomes" id="UP000179230"/>
    </source>
</evidence>
<dbReference type="AlphaFoldDB" id="A0A1F6FR41"/>
<sequence length="264" mass="30694">MADYTKKYNPNRSTEWNYGGDKWRLSRSKIDFFVECPRCFYLDNKLGTKRPGFPSFNLNLAVDELFKKEFDVHRKNKTPHPVMEQYKIKAVPFQHEKMDVWRDNFVGIEYAHPETGMTVSGAIDDIWITPSGKLIIVDYKSTSKDGSITELSDSPWDQQYKRQLGVYKWLLEKNGFKVEDVGYLVYANASKDEVGFDNKLVFETTMVPVEAETEWIEPTLKKIKTCLDDEHLPAIGEKCEFCPYREACGKKLQHIHARQLAQSK</sequence>
<reference evidence="2 3" key="1">
    <citation type="journal article" date="2016" name="Nat. Commun.">
        <title>Thousands of microbial genomes shed light on interconnected biogeochemical processes in an aquifer system.</title>
        <authorList>
            <person name="Anantharaman K."/>
            <person name="Brown C.T."/>
            <person name="Hug L.A."/>
            <person name="Sharon I."/>
            <person name="Castelle C.J."/>
            <person name="Probst A.J."/>
            <person name="Thomas B.C."/>
            <person name="Singh A."/>
            <person name="Wilkins M.J."/>
            <person name="Karaoz U."/>
            <person name="Brodie E.L."/>
            <person name="Williams K.H."/>
            <person name="Hubbard S.S."/>
            <person name="Banfield J.F."/>
        </authorList>
    </citation>
    <scope>NUCLEOTIDE SEQUENCE [LARGE SCALE GENOMIC DNA]</scope>
</reference>